<keyword evidence="3" id="KW-1185">Reference proteome</keyword>
<sequence>MTLHTQWVTMGLMLGSGCLMGMMLDLYRVLSGRFRFKGWAISLVDLLYWTVAAGLVFSLLMWSNWGELRFYIFIAILAGWMTYHTWFSRAVSRGMEWGVDTLGRIFRFCVRMFRMLVWIPLRGLWTLVVRILGWILRILRMFLSIPVRLILAPLGRWLQPCGLRLKQRYAPVFRPVFRMVRALRRWFSGKGDGGDG</sequence>
<accession>A0A2T6BGR3</accession>
<dbReference type="Pfam" id="PF09578">
    <property type="entry name" value="Spore_YabQ"/>
    <property type="match status" value="1"/>
</dbReference>
<evidence type="ECO:0000256" key="1">
    <source>
        <dbReference type="SAM" id="Phobius"/>
    </source>
</evidence>
<dbReference type="AlphaFoldDB" id="A0A2T6BGR3"/>
<feature type="transmembrane region" description="Helical" evidence="1">
    <location>
        <begin position="39"/>
        <end position="62"/>
    </location>
</feature>
<dbReference type="Proteomes" id="UP000244240">
    <property type="component" value="Unassembled WGS sequence"/>
</dbReference>
<feature type="transmembrane region" description="Helical" evidence="1">
    <location>
        <begin position="68"/>
        <end position="87"/>
    </location>
</feature>
<gene>
    <name evidence="2" type="ORF">C8P63_12044</name>
</gene>
<dbReference type="RefSeq" id="WP_108025133.1">
    <property type="nucleotide sequence ID" value="NZ_QBKR01000020.1"/>
</dbReference>
<reference evidence="2 3" key="1">
    <citation type="submission" date="2018-04" db="EMBL/GenBank/DDBJ databases">
        <title>Genomic Encyclopedia of Archaeal and Bacterial Type Strains, Phase II (KMG-II): from individual species to whole genera.</title>
        <authorList>
            <person name="Goeker M."/>
        </authorList>
    </citation>
    <scope>NUCLEOTIDE SEQUENCE [LARGE SCALE GENOMIC DNA]</scope>
    <source>
        <strain evidence="2 3">DSM 45787</strain>
    </source>
</reference>
<protein>
    <submittedName>
        <fullName evidence="2">Spore cortex biosynthesis protein YabQ</fullName>
    </submittedName>
</protein>
<comment type="caution">
    <text evidence="2">The sequence shown here is derived from an EMBL/GenBank/DDBJ whole genome shotgun (WGS) entry which is preliminary data.</text>
</comment>
<feature type="transmembrane region" description="Helical" evidence="1">
    <location>
        <begin position="108"/>
        <end position="128"/>
    </location>
</feature>
<dbReference type="EMBL" id="QBKR01000020">
    <property type="protein sequence ID" value="PTX55249.1"/>
    <property type="molecule type" value="Genomic_DNA"/>
</dbReference>
<dbReference type="OrthoDB" id="1653819at2"/>
<proteinExistence type="predicted"/>
<keyword evidence="1" id="KW-0472">Membrane</keyword>
<dbReference type="InterPro" id="IPR019074">
    <property type="entry name" value="YabQ"/>
</dbReference>
<keyword evidence="1" id="KW-1133">Transmembrane helix</keyword>
<evidence type="ECO:0000313" key="3">
    <source>
        <dbReference type="Proteomes" id="UP000244240"/>
    </source>
</evidence>
<feature type="transmembrane region" description="Helical" evidence="1">
    <location>
        <begin position="6"/>
        <end position="27"/>
    </location>
</feature>
<keyword evidence="1" id="KW-0812">Transmembrane</keyword>
<organism evidence="2 3">
    <name type="scientific">Melghirimyces profundicolus</name>
    <dbReference type="NCBI Taxonomy" id="1242148"/>
    <lineage>
        <taxon>Bacteria</taxon>
        <taxon>Bacillati</taxon>
        <taxon>Bacillota</taxon>
        <taxon>Bacilli</taxon>
        <taxon>Bacillales</taxon>
        <taxon>Thermoactinomycetaceae</taxon>
        <taxon>Melghirimyces</taxon>
    </lineage>
</organism>
<evidence type="ECO:0000313" key="2">
    <source>
        <dbReference type="EMBL" id="PTX55249.1"/>
    </source>
</evidence>
<name>A0A2T6BGR3_9BACL</name>
<dbReference type="NCBIfam" id="TIGR02893">
    <property type="entry name" value="spore_yabQ"/>
    <property type="match status" value="1"/>
</dbReference>